<dbReference type="Pfam" id="PF19408">
    <property type="entry name" value="PKD_6"/>
    <property type="match status" value="1"/>
</dbReference>
<keyword evidence="1" id="KW-0732">Signal</keyword>
<dbReference type="RefSeq" id="WP_131924795.1">
    <property type="nucleotide sequence ID" value="NZ_SLXB01000001.1"/>
</dbReference>
<feature type="domain" description="PKD-like" evidence="2">
    <location>
        <begin position="186"/>
        <end position="242"/>
    </location>
</feature>
<dbReference type="InterPro" id="IPR045829">
    <property type="entry name" value="PKD_6"/>
</dbReference>
<gene>
    <name evidence="3" type="ORF">EV202_101235</name>
</gene>
<feature type="chain" id="PRO_5020813177" description="PKD-like domain-containing protein" evidence="1">
    <location>
        <begin position="29"/>
        <end position="360"/>
    </location>
</feature>
<dbReference type="EMBL" id="SLXB01000001">
    <property type="protein sequence ID" value="TCO96463.1"/>
    <property type="molecule type" value="Genomic_DNA"/>
</dbReference>
<sequence>MKHNKTHIRIILGMAALFIMLLSQSSFAQIYTPQGSPVTVYNIGEQFTNAQKIAIRQDLQRRYPNAIYVDEATTTYNCHAYAWSVSEGGSKYWMNSPNDDIYMTDGSYTQTYLSDSKATKVSYADDDHSAIVSYGGYLISKWGALCLMKHRPNDCPYTSNNLKYYKLSMSISGEENIQLPSNTATVTKQYTLSNIPANATVNWSVSPGASILSGQGSQTIQVAFTGTGIRNVKAVVHTSTGQSLNIPPLTVTTSIAPIVTDIEIFKYFQGTGEFTLKAVTNNPNGIFTWTIESGNAELYELPYPDDASFLEFPNIFAAIRFYEYGWCTVTVTSTDINAIQSYTYSKSFSISEIYETQNFY</sequence>
<feature type="signal peptide" evidence="1">
    <location>
        <begin position="1"/>
        <end position="28"/>
    </location>
</feature>
<evidence type="ECO:0000259" key="2">
    <source>
        <dbReference type="Pfam" id="PF19408"/>
    </source>
</evidence>
<accession>A0A4R2LY39</accession>
<comment type="caution">
    <text evidence="3">The sequence shown here is derived from an EMBL/GenBank/DDBJ whole genome shotgun (WGS) entry which is preliminary data.</text>
</comment>
<evidence type="ECO:0000313" key="4">
    <source>
        <dbReference type="Proteomes" id="UP000295600"/>
    </source>
</evidence>
<evidence type="ECO:0000256" key="1">
    <source>
        <dbReference type="SAM" id="SignalP"/>
    </source>
</evidence>
<name>A0A4R2LY39_9BACE</name>
<evidence type="ECO:0000313" key="3">
    <source>
        <dbReference type="EMBL" id="TCO96463.1"/>
    </source>
</evidence>
<reference evidence="3 4" key="1">
    <citation type="submission" date="2019-03" db="EMBL/GenBank/DDBJ databases">
        <title>Genomic Encyclopedia of Type Strains, Phase IV (KMG-IV): sequencing the most valuable type-strain genomes for metagenomic binning, comparative biology and taxonomic classification.</title>
        <authorList>
            <person name="Goeker M."/>
        </authorList>
    </citation>
    <scope>NUCLEOTIDE SEQUENCE [LARGE SCALE GENOMIC DNA]</scope>
    <source>
        <strain evidence="3 4">DSM 23917</strain>
    </source>
</reference>
<organism evidence="3 4">
    <name type="scientific">Prevotella heparinolytica</name>
    <dbReference type="NCBI Taxonomy" id="28113"/>
    <lineage>
        <taxon>Bacteria</taxon>
        <taxon>Pseudomonadati</taxon>
        <taxon>Bacteroidota</taxon>
        <taxon>Bacteroidia</taxon>
        <taxon>Bacteroidales</taxon>
        <taxon>Bacteroidaceae</taxon>
        <taxon>Bacteroides</taxon>
    </lineage>
</organism>
<proteinExistence type="predicted"/>
<protein>
    <recommendedName>
        <fullName evidence="2">PKD-like domain-containing protein</fullName>
    </recommendedName>
</protein>
<dbReference type="AlphaFoldDB" id="A0A4R2LY39"/>
<dbReference type="Proteomes" id="UP000295600">
    <property type="component" value="Unassembled WGS sequence"/>
</dbReference>